<keyword evidence="2" id="KW-1185">Reference proteome</keyword>
<dbReference type="RefSeq" id="XP_024348706.1">
    <property type="nucleotide sequence ID" value="XM_024496850.1"/>
</dbReference>
<comment type="caution">
    <text evidence="1">The sequence shown here is derived from an EMBL/GenBank/DDBJ whole genome shotgun (WGS) entry which is preliminary data.</text>
</comment>
<reference evidence="1 2" key="1">
    <citation type="journal article" date="2013" name="Nat. Genet.">
        <title>The genome of the hydatid tapeworm Echinococcus granulosus.</title>
        <authorList>
            <person name="Zheng H."/>
            <person name="Zhang W."/>
            <person name="Zhang L."/>
            <person name="Zhang Z."/>
            <person name="Li J."/>
            <person name="Lu G."/>
            <person name="Zhu Y."/>
            <person name="Wang Y."/>
            <person name="Huang Y."/>
            <person name="Liu J."/>
            <person name="Kang H."/>
            <person name="Chen J."/>
            <person name="Wang L."/>
            <person name="Chen A."/>
            <person name="Yu S."/>
            <person name="Gao Z."/>
            <person name="Jin L."/>
            <person name="Gu W."/>
            <person name="Wang Z."/>
            <person name="Zhao L."/>
            <person name="Shi B."/>
            <person name="Wen H."/>
            <person name="Lin R."/>
            <person name="Jones M.K."/>
            <person name="Brejova B."/>
            <person name="Vinar T."/>
            <person name="Zhao G."/>
            <person name="McManus D.P."/>
            <person name="Chen Z."/>
            <person name="Zhou Y."/>
            <person name="Wang S."/>
        </authorList>
    </citation>
    <scope>NUCLEOTIDE SEQUENCE [LARGE SCALE GENOMIC DNA]</scope>
</reference>
<evidence type="ECO:0000313" key="1">
    <source>
        <dbReference type="EMBL" id="EUB57510.1"/>
    </source>
</evidence>
<organism evidence="1 2">
    <name type="scientific">Echinococcus granulosus</name>
    <name type="common">Hydatid tapeworm</name>
    <dbReference type="NCBI Taxonomy" id="6210"/>
    <lineage>
        <taxon>Eukaryota</taxon>
        <taxon>Metazoa</taxon>
        <taxon>Spiralia</taxon>
        <taxon>Lophotrochozoa</taxon>
        <taxon>Platyhelminthes</taxon>
        <taxon>Cestoda</taxon>
        <taxon>Eucestoda</taxon>
        <taxon>Cyclophyllidea</taxon>
        <taxon>Taeniidae</taxon>
        <taxon>Echinococcus</taxon>
        <taxon>Echinococcus granulosus group</taxon>
    </lineage>
</organism>
<proteinExistence type="predicted"/>
<name>W6U936_ECHGR</name>
<sequence length="77" mass="8492">MLAGSPNFRAKGRQTYMEVFSSSNEASLKLIYLLTKISGYNSQSLVVENVLQIECVIICTPPPLSSALSVELQKQKK</sequence>
<dbReference type="CTD" id="36343316"/>
<accession>W6U936</accession>
<dbReference type="EMBL" id="APAU02000082">
    <property type="protein sequence ID" value="EUB57510.1"/>
    <property type="molecule type" value="Genomic_DNA"/>
</dbReference>
<gene>
    <name evidence="1" type="ORF">EGR_07601</name>
</gene>
<protein>
    <submittedName>
        <fullName evidence="1">Uncharacterized protein</fullName>
    </submittedName>
</protein>
<dbReference type="AlphaFoldDB" id="W6U936"/>
<dbReference type="KEGG" id="egl:EGR_07601"/>
<dbReference type="Proteomes" id="UP000019149">
    <property type="component" value="Unassembled WGS sequence"/>
</dbReference>
<evidence type="ECO:0000313" key="2">
    <source>
        <dbReference type="Proteomes" id="UP000019149"/>
    </source>
</evidence>
<dbReference type="GeneID" id="36343316"/>